<evidence type="ECO:0000313" key="10">
    <source>
        <dbReference type="WBParaSite" id="TTAC_0000832501-mRNA-1"/>
    </source>
</evidence>
<comment type="similarity">
    <text evidence="6">Belongs to the class I-like SAM-binding methyltransferase superfamily. RNA M5U methyltransferase family.</text>
</comment>
<dbReference type="STRING" id="6205.A0A0R3X4I5"/>
<feature type="region of interest" description="Disordered" evidence="7">
    <location>
        <begin position="100"/>
        <end position="123"/>
    </location>
</feature>
<feature type="binding site" evidence="6">
    <location>
        <position position="399"/>
    </location>
    <ligand>
        <name>S-adenosyl-L-methionine</name>
        <dbReference type="ChEBI" id="CHEBI:59789"/>
    </ligand>
</feature>
<evidence type="ECO:0000256" key="4">
    <source>
        <dbReference type="ARBA" id="ARBA00033763"/>
    </source>
</evidence>
<dbReference type="EMBL" id="UYWX01020482">
    <property type="protein sequence ID" value="VDM32838.1"/>
    <property type="molecule type" value="Genomic_DNA"/>
</dbReference>
<proteinExistence type="inferred from homology"/>
<dbReference type="PROSITE" id="PS51687">
    <property type="entry name" value="SAM_MT_RNA_M5U"/>
    <property type="match status" value="1"/>
</dbReference>
<dbReference type="Gene3D" id="2.40.50.1070">
    <property type="match status" value="1"/>
</dbReference>
<evidence type="ECO:0000313" key="9">
    <source>
        <dbReference type="Proteomes" id="UP000274429"/>
    </source>
</evidence>
<dbReference type="GO" id="GO:0032259">
    <property type="term" value="P:methylation"/>
    <property type="evidence" value="ECO:0007669"/>
    <property type="project" value="UniProtKB-KW"/>
</dbReference>
<evidence type="ECO:0000256" key="6">
    <source>
        <dbReference type="PROSITE-ProRule" id="PRU01024"/>
    </source>
</evidence>
<dbReference type="AlphaFoldDB" id="A0A0R3X4I5"/>
<keyword evidence="2 6" id="KW-0808">Transferase</keyword>
<feature type="binding site" evidence="6">
    <location>
        <position position="507"/>
    </location>
    <ligand>
        <name>S-adenosyl-L-methionine</name>
        <dbReference type="ChEBI" id="CHEBI:59789"/>
    </ligand>
</feature>
<evidence type="ECO:0000256" key="7">
    <source>
        <dbReference type="SAM" id="MobiDB-lite"/>
    </source>
</evidence>
<protein>
    <recommendedName>
        <fullName evidence="4">tRNA (uracil(54)-C(5))-methyltransferase</fullName>
        <ecNumber evidence="4">2.1.1.35</ecNumber>
    </recommendedName>
</protein>
<dbReference type="GO" id="GO:0006396">
    <property type="term" value="P:RNA processing"/>
    <property type="evidence" value="ECO:0007669"/>
    <property type="project" value="InterPro"/>
</dbReference>
<evidence type="ECO:0000256" key="2">
    <source>
        <dbReference type="ARBA" id="ARBA00022679"/>
    </source>
</evidence>
<dbReference type="PANTHER" id="PTHR45904">
    <property type="entry name" value="TRNA (URACIL-5-)-METHYLTRANSFERASE"/>
    <property type="match status" value="1"/>
</dbReference>
<dbReference type="Proteomes" id="UP000274429">
    <property type="component" value="Unassembled WGS sequence"/>
</dbReference>
<accession>A0A0R3X4I5</accession>
<dbReference type="SUPFAM" id="SSF53335">
    <property type="entry name" value="S-adenosyl-L-methionine-dependent methyltransferases"/>
    <property type="match status" value="1"/>
</dbReference>
<dbReference type="InterPro" id="IPR029063">
    <property type="entry name" value="SAM-dependent_MTases_sf"/>
</dbReference>
<dbReference type="CDD" id="cd02440">
    <property type="entry name" value="AdoMet_MTases"/>
    <property type="match status" value="1"/>
</dbReference>
<keyword evidence="1 6" id="KW-0489">Methyltransferase</keyword>
<dbReference type="EC" id="2.1.1.35" evidence="4"/>
<dbReference type="PANTHER" id="PTHR45904:SF2">
    <property type="entry name" value="TRNA (URACIL-5-)-METHYLTRANSFERASE HOMOLOG A"/>
    <property type="match status" value="1"/>
</dbReference>
<name>A0A0R3X4I5_HYDTA</name>
<organism evidence="10">
    <name type="scientific">Hydatigena taeniaeformis</name>
    <name type="common">Feline tapeworm</name>
    <name type="synonym">Taenia taeniaeformis</name>
    <dbReference type="NCBI Taxonomy" id="6205"/>
    <lineage>
        <taxon>Eukaryota</taxon>
        <taxon>Metazoa</taxon>
        <taxon>Spiralia</taxon>
        <taxon>Lophotrochozoa</taxon>
        <taxon>Platyhelminthes</taxon>
        <taxon>Cestoda</taxon>
        <taxon>Eucestoda</taxon>
        <taxon>Cyclophyllidea</taxon>
        <taxon>Taeniidae</taxon>
        <taxon>Hydatigera</taxon>
    </lineage>
</organism>
<dbReference type="Pfam" id="PF05958">
    <property type="entry name" value="tRNA_U5-meth_tr"/>
    <property type="match status" value="1"/>
</dbReference>
<comment type="caution">
    <text evidence="6">Lacks conserved residue(s) required for the propagation of feature annotation.</text>
</comment>
<evidence type="ECO:0000313" key="8">
    <source>
        <dbReference type="EMBL" id="VDM32838.1"/>
    </source>
</evidence>
<evidence type="ECO:0000256" key="3">
    <source>
        <dbReference type="ARBA" id="ARBA00022691"/>
    </source>
</evidence>
<reference evidence="10" key="1">
    <citation type="submission" date="2017-02" db="UniProtKB">
        <authorList>
            <consortium name="WormBaseParasite"/>
        </authorList>
    </citation>
    <scope>IDENTIFICATION</scope>
</reference>
<dbReference type="Gene3D" id="3.40.50.150">
    <property type="entry name" value="Vaccinia Virus protein VP39"/>
    <property type="match status" value="1"/>
</dbReference>
<comment type="catalytic activity">
    <reaction evidence="5">
        <text>uridine(54) in tRNA + S-adenosyl-L-methionine = 5-methyluridine(54) in tRNA + S-adenosyl-L-homocysteine + H(+)</text>
        <dbReference type="Rhea" id="RHEA:42712"/>
        <dbReference type="Rhea" id="RHEA-COMP:10167"/>
        <dbReference type="Rhea" id="RHEA-COMP:10193"/>
        <dbReference type="ChEBI" id="CHEBI:15378"/>
        <dbReference type="ChEBI" id="CHEBI:57856"/>
        <dbReference type="ChEBI" id="CHEBI:59789"/>
        <dbReference type="ChEBI" id="CHEBI:65315"/>
        <dbReference type="ChEBI" id="CHEBI:74447"/>
        <dbReference type="EC" id="2.1.1.35"/>
    </reaction>
    <physiologicalReaction direction="left-to-right" evidence="5">
        <dbReference type="Rhea" id="RHEA:42713"/>
    </physiologicalReaction>
</comment>
<dbReference type="GO" id="GO:0030697">
    <property type="term" value="F:tRNA (uracil(54)-C5)-methyltransferase activity, S-adenosyl methionine-dependent"/>
    <property type="evidence" value="ECO:0007669"/>
    <property type="project" value="UniProtKB-EC"/>
</dbReference>
<feature type="active site" description="Nucleophile" evidence="6">
    <location>
        <position position="535"/>
    </location>
</feature>
<dbReference type="InterPro" id="IPR010280">
    <property type="entry name" value="U5_MeTrfase_fam"/>
</dbReference>
<dbReference type="WBParaSite" id="TTAC_0000832501-mRNA-1">
    <property type="protein sequence ID" value="TTAC_0000832501-mRNA-1"/>
    <property type="gene ID" value="TTAC_0000832501"/>
</dbReference>
<dbReference type="GO" id="GO:0003723">
    <property type="term" value="F:RNA binding"/>
    <property type="evidence" value="ECO:0007669"/>
    <property type="project" value="TreeGrafter"/>
</dbReference>
<evidence type="ECO:0000256" key="1">
    <source>
        <dbReference type="ARBA" id="ARBA00022603"/>
    </source>
</evidence>
<sequence>MKKFLQSQGFVASKIKPVGRGLFFITFREAYYKIVVTNLCKIGDLLDEVVYSKEFNCKYRSAEDRDRAVERLDGYVYKGRTLAAELSLPVNDPVSMKKYHSRLDDDQAQRDTSSSPKKRKIGNTVEVPEAIDPNMSVASFYRMPYDPNQLREKQKSAVKCLKMVRNAVFKVNKFKYCSLCLGPGFMLSSTKSLGFEACPITPSPVLNGYRNKAKFTIGEDINGKGPVVGVRLGRYRAGSTAVAYPALAPIFSTTTRAAVTSFQACLDAIYQKPHLKENTALFDRLSARLSVYDTVTKGGNWCDVTVRESRLGDCLMEVRIQRNKLTDEDIVDLESILKQWFQSGGPGGSVGVTSLYLVILTGDSQLSDSHTERCVFGRETITELCCGYKFLISKDAFFQVNTLATEKLYEEIRRRCKAILEEEGKLPYGAILLDVCCGTGTIGLCLADCFERVIGVELMPSAVENAKMNAKLNGITNAFFYAGKAELMLTDLIRNLPEDKEIIAVLDPPRAGVNHGVIEAIRRCERIQHLIFVACDLSRAVDNFKAYIVDITKSELTWFINFSPSRFARPPSKKYAGAPFFPTVASCVDLFPHTPGIEIVLSLRRFPHSNCGHKCNTPADSTALQ</sequence>
<dbReference type="InterPro" id="IPR045850">
    <property type="entry name" value="TRM2_met"/>
</dbReference>
<keyword evidence="3 6" id="KW-0949">S-adenosyl-L-methionine</keyword>
<evidence type="ECO:0000256" key="5">
    <source>
        <dbReference type="ARBA" id="ARBA00047278"/>
    </source>
</evidence>
<dbReference type="OrthoDB" id="10250660at2759"/>
<feature type="binding site" evidence="6">
    <location>
        <position position="457"/>
    </location>
    <ligand>
        <name>S-adenosyl-L-methionine</name>
        <dbReference type="ChEBI" id="CHEBI:59789"/>
    </ligand>
</feature>
<gene>
    <name evidence="8" type="ORF">TTAC_LOCUS8310</name>
</gene>
<reference evidence="8 9" key="2">
    <citation type="submission" date="2018-11" db="EMBL/GenBank/DDBJ databases">
        <authorList>
            <consortium name="Pathogen Informatics"/>
        </authorList>
    </citation>
    <scope>NUCLEOTIDE SEQUENCE [LARGE SCALE GENOMIC DNA]</scope>
</reference>
<keyword evidence="9" id="KW-1185">Reference proteome</keyword>